<evidence type="ECO:0000259" key="10">
    <source>
        <dbReference type="PROSITE" id="PS50089"/>
    </source>
</evidence>
<dbReference type="Pfam" id="PF14369">
    <property type="entry name" value="Zn_ribbon_19"/>
    <property type="match status" value="1"/>
</dbReference>
<feature type="compositionally biased region" description="Basic and acidic residues" evidence="9">
    <location>
        <begin position="356"/>
        <end position="366"/>
    </location>
</feature>
<evidence type="ECO:0000313" key="11">
    <source>
        <dbReference type="EMBL" id="GMH07067.1"/>
    </source>
</evidence>
<evidence type="ECO:0000256" key="2">
    <source>
        <dbReference type="ARBA" id="ARBA00012483"/>
    </source>
</evidence>
<dbReference type="Pfam" id="PF13639">
    <property type="entry name" value="zf-RING_2"/>
    <property type="match status" value="1"/>
</dbReference>
<dbReference type="EMBL" id="BSYO01000007">
    <property type="protein sequence ID" value="GMH07067.1"/>
    <property type="molecule type" value="Genomic_DNA"/>
</dbReference>
<sequence>MSTARVNATGAQAYFCYQCNRTVTLTPSPDSDLLCPNCSDGFLEELETPPSPDHSPNPNPNPLSIPMVNPFPVFPEGQFSYTFGPSAGLGGDGAARGPIVFSSTMDLENPRNLTNIVTPSVFQEVHVFNPSEFLQNHLQDIRASGASIQFVIENHTSDPGLRLPANIGDYFMGPGLEQLIQQLVENDPNRYGTPPASKKAVEGLPDMTITEELANSKSAKCAVCMNEFVLGLEVKLMPCDHIYHSDCILPWLELHNSCPVCRYELPTDDADYENRVMGNRGSWSSTGGAESSTDGGDGSQGSSQRPRIAERRFRITLPWPFSAFASSGGNNDDGTGSNNSSGGQDSGSRGQQNRDNGSEPRQENLD</sequence>
<evidence type="ECO:0000313" key="12">
    <source>
        <dbReference type="Proteomes" id="UP001279734"/>
    </source>
</evidence>
<dbReference type="GO" id="GO:0061630">
    <property type="term" value="F:ubiquitin protein ligase activity"/>
    <property type="evidence" value="ECO:0007669"/>
    <property type="project" value="UniProtKB-EC"/>
</dbReference>
<feature type="domain" description="RING-type" evidence="10">
    <location>
        <begin position="221"/>
        <end position="262"/>
    </location>
</feature>
<comment type="catalytic activity">
    <reaction evidence="1">
        <text>S-ubiquitinyl-[E2 ubiquitin-conjugating enzyme]-L-cysteine + [acceptor protein]-L-lysine = [E2 ubiquitin-conjugating enzyme]-L-cysteine + N(6)-ubiquitinyl-[acceptor protein]-L-lysine.</text>
        <dbReference type="EC" id="2.3.2.27"/>
    </reaction>
</comment>
<reference evidence="11" key="1">
    <citation type="submission" date="2023-05" db="EMBL/GenBank/DDBJ databases">
        <title>Nepenthes gracilis genome sequencing.</title>
        <authorList>
            <person name="Fukushima K."/>
        </authorList>
    </citation>
    <scope>NUCLEOTIDE SEQUENCE</scope>
    <source>
        <strain evidence="11">SING2019-196</strain>
    </source>
</reference>
<accession>A0AAD3SAC9</accession>
<dbReference type="InterPro" id="IPR013083">
    <property type="entry name" value="Znf_RING/FYVE/PHD"/>
</dbReference>
<organism evidence="11 12">
    <name type="scientific">Nepenthes gracilis</name>
    <name type="common">Slender pitcher plant</name>
    <dbReference type="NCBI Taxonomy" id="150966"/>
    <lineage>
        <taxon>Eukaryota</taxon>
        <taxon>Viridiplantae</taxon>
        <taxon>Streptophyta</taxon>
        <taxon>Embryophyta</taxon>
        <taxon>Tracheophyta</taxon>
        <taxon>Spermatophyta</taxon>
        <taxon>Magnoliopsida</taxon>
        <taxon>eudicotyledons</taxon>
        <taxon>Gunneridae</taxon>
        <taxon>Pentapetalae</taxon>
        <taxon>Caryophyllales</taxon>
        <taxon>Nepenthaceae</taxon>
        <taxon>Nepenthes</taxon>
    </lineage>
</organism>
<dbReference type="Proteomes" id="UP001279734">
    <property type="component" value="Unassembled WGS sequence"/>
</dbReference>
<keyword evidence="12" id="KW-1185">Reference proteome</keyword>
<evidence type="ECO:0000256" key="5">
    <source>
        <dbReference type="ARBA" id="ARBA00022771"/>
    </source>
</evidence>
<dbReference type="GO" id="GO:0005737">
    <property type="term" value="C:cytoplasm"/>
    <property type="evidence" value="ECO:0007669"/>
    <property type="project" value="TreeGrafter"/>
</dbReference>
<evidence type="ECO:0000256" key="8">
    <source>
        <dbReference type="PROSITE-ProRule" id="PRU00175"/>
    </source>
</evidence>
<proteinExistence type="predicted"/>
<dbReference type="PROSITE" id="PS50089">
    <property type="entry name" value="ZF_RING_2"/>
    <property type="match status" value="1"/>
</dbReference>
<dbReference type="PANTHER" id="PTHR15710">
    <property type="entry name" value="E3 UBIQUITIN-PROTEIN LIGASE PRAJA"/>
    <property type="match status" value="1"/>
</dbReference>
<evidence type="ECO:0000256" key="3">
    <source>
        <dbReference type="ARBA" id="ARBA00022679"/>
    </source>
</evidence>
<keyword evidence="4" id="KW-0479">Metal-binding</keyword>
<keyword evidence="6" id="KW-0833">Ubl conjugation pathway</keyword>
<feature type="region of interest" description="Disordered" evidence="9">
    <location>
        <begin position="276"/>
        <end position="307"/>
    </location>
</feature>
<dbReference type="AlphaFoldDB" id="A0AAD3SAC9"/>
<dbReference type="PANTHER" id="PTHR15710:SF169">
    <property type="entry name" value="RING-TYPE E3 UBIQUITIN TRANSFERASE"/>
    <property type="match status" value="1"/>
</dbReference>
<dbReference type="Gene3D" id="3.30.40.10">
    <property type="entry name" value="Zinc/RING finger domain, C3HC4 (zinc finger)"/>
    <property type="match status" value="1"/>
</dbReference>
<feature type="compositionally biased region" description="Polar residues" evidence="9">
    <location>
        <begin position="281"/>
        <end position="290"/>
    </location>
</feature>
<dbReference type="FunFam" id="3.30.40.10:FF:000022">
    <property type="entry name" value="E3 ubiquitin-protein ligase RING1-like"/>
    <property type="match status" value="1"/>
</dbReference>
<dbReference type="InterPro" id="IPR039525">
    <property type="entry name" value="RNF126-like_zinc-ribbon"/>
</dbReference>
<evidence type="ECO:0000256" key="6">
    <source>
        <dbReference type="ARBA" id="ARBA00022786"/>
    </source>
</evidence>
<feature type="compositionally biased region" description="Low complexity" evidence="9">
    <location>
        <begin position="326"/>
        <end position="353"/>
    </location>
</feature>
<dbReference type="SMART" id="SM00184">
    <property type="entry name" value="RING"/>
    <property type="match status" value="1"/>
</dbReference>
<evidence type="ECO:0000256" key="1">
    <source>
        <dbReference type="ARBA" id="ARBA00000900"/>
    </source>
</evidence>
<evidence type="ECO:0000256" key="7">
    <source>
        <dbReference type="ARBA" id="ARBA00022833"/>
    </source>
</evidence>
<keyword evidence="7" id="KW-0862">Zinc</keyword>
<feature type="region of interest" description="Disordered" evidence="9">
    <location>
        <begin position="324"/>
        <end position="366"/>
    </location>
</feature>
<dbReference type="GO" id="GO:0008270">
    <property type="term" value="F:zinc ion binding"/>
    <property type="evidence" value="ECO:0007669"/>
    <property type="project" value="UniProtKB-KW"/>
</dbReference>
<comment type="caution">
    <text evidence="11">The sequence shown here is derived from an EMBL/GenBank/DDBJ whole genome shotgun (WGS) entry which is preliminary data.</text>
</comment>
<evidence type="ECO:0000256" key="4">
    <source>
        <dbReference type="ARBA" id="ARBA00022723"/>
    </source>
</evidence>
<dbReference type="GO" id="GO:0016567">
    <property type="term" value="P:protein ubiquitination"/>
    <property type="evidence" value="ECO:0007669"/>
    <property type="project" value="TreeGrafter"/>
</dbReference>
<gene>
    <name evidence="11" type="ORF">Nepgr_008907</name>
</gene>
<protein>
    <recommendedName>
        <fullName evidence="2">RING-type E3 ubiquitin transferase</fullName>
        <ecNumber evidence="2">2.3.2.27</ecNumber>
    </recommendedName>
</protein>
<name>A0AAD3SAC9_NEPGR</name>
<evidence type="ECO:0000256" key="9">
    <source>
        <dbReference type="SAM" id="MobiDB-lite"/>
    </source>
</evidence>
<dbReference type="CDD" id="cd16667">
    <property type="entry name" value="RING-H2_RNF126-like"/>
    <property type="match status" value="1"/>
</dbReference>
<dbReference type="InterPro" id="IPR001841">
    <property type="entry name" value="Znf_RING"/>
</dbReference>
<keyword evidence="3" id="KW-0808">Transferase</keyword>
<keyword evidence="5 8" id="KW-0863">Zinc-finger</keyword>
<dbReference type="EC" id="2.3.2.27" evidence="2"/>
<dbReference type="SUPFAM" id="SSF57850">
    <property type="entry name" value="RING/U-box"/>
    <property type="match status" value="1"/>
</dbReference>